<dbReference type="Pfam" id="PF03602">
    <property type="entry name" value="Cons_hypoth95"/>
    <property type="match status" value="1"/>
</dbReference>
<name>Q1V0Q9_PELU1</name>
<protein>
    <submittedName>
        <fullName evidence="4">N6-adenine-specific methylase</fullName>
    </submittedName>
</protein>
<accession>Q1V0Q9</accession>
<keyword evidence="3" id="KW-0175">Coiled coil</keyword>
<keyword evidence="2" id="KW-0808">Transferase</keyword>
<evidence type="ECO:0000256" key="2">
    <source>
        <dbReference type="ARBA" id="ARBA00022679"/>
    </source>
</evidence>
<evidence type="ECO:0000313" key="4">
    <source>
        <dbReference type="EMBL" id="EAS85169.1"/>
    </source>
</evidence>
<dbReference type="AlphaFoldDB" id="Q1V0Q9"/>
<dbReference type="PROSITE" id="PS00092">
    <property type="entry name" value="N6_MTASE"/>
    <property type="match status" value="1"/>
</dbReference>
<dbReference type="PANTHER" id="PTHR43542:SF1">
    <property type="entry name" value="METHYLTRANSFERASE"/>
    <property type="match status" value="1"/>
</dbReference>
<dbReference type="GO" id="GO:0003676">
    <property type="term" value="F:nucleic acid binding"/>
    <property type="evidence" value="ECO:0007669"/>
    <property type="project" value="InterPro"/>
</dbReference>
<dbReference type="InterPro" id="IPR004398">
    <property type="entry name" value="RNA_MeTrfase_RsmD"/>
</dbReference>
<dbReference type="HOGENOM" id="CLU_075826_1_1_5"/>
<dbReference type="Gene3D" id="3.40.50.150">
    <property type="entry name" value="Vaccinia Virus protein VP39"/>
    <property type="match status" value="1"/>
</dbReference>
<reference evidence="4 5" key="1">
    <citation type="submission" date="2006-04" db="EMBL/GenBank/DDBJ databases">
        <authorList>
            <person name="Giovannoni S.J."/>
            <person name="Cho J.-C."/>
            <person name="Ferriera S."/>
            <person name="Johnson J."/>
            <person name="Kravitz S."/>
            <person name="Halpern A."/>
            <person name="Remington K."/>
            <person name="Beeson K."/>
            <person name="Tran B."/>
            <person name="Rogers Y.-H."/>
            <person name="Friedman R."/>
            <person name="Venter J.C."/>
        </authorList>
    </citation>
    <scope>NUCLEOTIDE SEQUENCE [LARGE SCALE GENOMIC DNA]</scope>
    <source>
        <strain evidence="4 5">HTCC1002</strain>
    </source>
</reference>
<dbReference type="InterPro" id="IPR002052">
    <property type="entry name" value="DNA_methylase_N6_adenine_CS"/>
</dbReference>
<feature type="coiled-coil region" evidence="3">
    <location>
        <begin position="76"/>
        <end position="103"/>
    </location>
</feature>
<dbReference type="EMBL" id="AAPV01000001">
    <property type="protein sequence ID" value="EAS85169.1"/>
    <property type="molecule type" value="Genomic_DNA"/>
</dbReference>
<dbReference type="GO" id="GO:0008168">
    <property type="term" value="F:methyltransferase activity"/>
    <property type="evidence" value="ECO:0007669"/>
    <property type="project" value="UniProtKB-KW"/>
</dbReference>
<keyword evidence="1 4" id="KW-0489">Methyltransferase</keyword>
<gene>
    <name evidence="4" type="ORF">PU1002_05591</name>
</gene>
<dbReference type="GeneID" id="66294654"/>
<dbReference type="InterPro" id="IPR029063">
    <property type="entry name" value="SAM-dependent_MTases_sf"/>
</dbReference>
<dbReference type="CDD" id="cd02440">
    <property type="entry name" value="AdoMet_MTases"/>
    <property type="match status" value="1"/>
</dbReference>
<proteinExistence type="predicted"/>
<dbReference type="SUPFAM" id="SSF53335">
    <property type="entry name" value="S-adenosyl-L-methionine-dependent methyltransferases"/>
    <property type="match status" value="1"/>
</dbReference>
<dbReference type="RefSeq" id="WP_006997756.1">
    <property type="nucleotide sequence ID" value="NZ_CH724130.1"/>
</dbReference>
<dbReference type="Proteomes" id="UP000005306">
    <property type="component" value="Unassembled WGS sequence"/>
</dbReference>
<evidence type="ECO:0000256" key="1">
    <source>
        <dbReference type="ARBA" id="ARBA00022603"/>
    </source>
</evidence>
<sequence length="188" mass="21671">MRIISGNFKGKKILLPKDKLTRPLKDLTKESIFNILKHSKLLNVELENSNILDLFSGVGSFGLECLSRGARNITFLESYTEVLNILKKNIDNLNQQNQTKIIEKDIFSENTLKLLNDKFDIIFMDPPYKEKKLPFLLNAITKLELLNTDGIIIIHRHKKEDDDLPKEFNLILEKNYGISKIIFGNVLT</sequence>
<dbReference type="PANTHER" id="PTHR43542">
    <property type="entry name" value="METHYLTRANSFERASE"/>
    <property type="match status" value="1"/>
</dbReference>
<dbReference type="GO" id="GO:0031167">
    <property type="term" value="P:rRNA methylation"/>
    <property type="evidence" value="ECO:0007669"/>
    <property type="project" value="InterPro"/>
</dbReference>
<organism evidence="4 5">
    <name type="scientific">Pelagibacter ubique (strain HTCC1002)</name>
    <dbReference type="NCBI Taxonomy" id="314261"/>
    <lineage>
        <taxon>Bacteria</taxon>
        <taxon>Pseudomonadati</taxon>
        <taxon>Pseudomonadota</taxon>
        <taxon>Alphaproteobacteria</taxon>
        <taxon>Candidatus Pelagibacterales</taxon>
        <taxon>Candidatus Pelagibacteraceae</taxon>
        <taxon>Candidatus Pelagibacter</taxon>
    </lineage>
</organism>
<evidence type="ECO:0000313" key="5">
    <source>
        <dbReference type="Proteomes" id="UP000005306"/>
    </source>
</evidence>
<comment type="caution">
    <text evidence="4">The sequence shown here is derived from an EMBL/GenBank/DDBJ whole genome shotgun (WGS) entry which is preliminary data.</text>
</comment>
<evidence type="ECO:0000256" key="3">
    <source>
        <dbReference type="SAM" id="Coils"/>
    </source>
</evidence>
<dbReference type="PIRSF" id="PIRSF004553">
    <property type="entry name" value="CHP00095"/>
    <property type="match status" value="1"/>
</dbReference>
<dbReference type="NCBIfam" id="TIGR00095">
    <property type="entry name" value="16S rRNA (guanine(966)-N(2))-methyltransferase RsmD"/>
    <property type="match status" value="1"/>
</dbReference>